<dbReference type="PANTHER" id="PTHR19446">
    <property type="entry name" value="REVERSE TRANSCRIPTASES"/>
    <property type="match status" value="1"/>
</dbReference>
<proteinExistence type="predicted"/>
<evidence type="ECO:0000313" key="7">
    <source>
        <dbReference type="Proteomes" id="UP001303046"/>
    </source>
</evidence>
<accession>A0ABR1CVF8</accession>
<dbReference type="InterPro" id="IPR055135">
    <property type="entry name" value="PRMT_dom"/>
</dbReference>
<feature type="domain" description="Reverse transcriptase" evidence="5">
    <location>
        <begin position="457"/>
        <end position="708"/>
    </location>
</feature>
<dbReference type="InterPro" id="IPR029063">
    <property type="entry name" value="SAM-dependent_MTases_sf"/>
</dbReference>
<dbReference type="SUPFAM" id="SSF56219">
    <property type="entry name" value="DNase I-like"/>
    <property type="match status" value="1"/>
</dbReference>
<keyword evidence="2 4" id="KW-0808">Transferase</keyword>
<dbReference type="Pfam" id="PF06325">
    <property type="entry name" value="PrmA"/>
    <property type="match status" value="1"/>
</dbReference>
<dbReference type="PROSITE" id="PS51678">
    <property type="entry name" value="SAM_MT_PRMT"/>
    <property type="match status" value="2"/>
</dbReference>
<name>A0ABR1CVF8_NECAM</name>
<gene>
    <name evidence="6" type="primary">Necator_chrIII.g10392</name>
    <name evidence="6" type="ORF">RB195_009627</name>
</gene>
<dbReference type="SUPFAM" id="SSF56672">
    <property type="entry name" value="DNA/RNA polymerases"/>
    <property type="match status" value="1"/>
</dbReference>
<keyword evidence="3 4" id="KW-0949">S-adenosyl-L-methionine</keyword>
<dbReference type="Gene3D" id="3.40.50.150">
    <property type="entry name" value="Vaccinia Virus protein VP39"/>
    <property type="match status" value="2"/>
</dbReference>
<dbReference type="EMBL" id="JAVFWL010000003">
    <property type="protein sequence ID" value="KAK6741867.1"/>
    <property type="molecule type" value="Genomic_DNA"/>
</dbReference>
<evidence type="ECO:0000259" key="5">
    <source>
        <dbReference type="PROSITE" id="PS50878"/>
    </source>
</evidence>
<keyword evidence="1 4" id="KW-0489">Methyltransferase</keyword>
<evidence type="ECO:0000313" key="6">
    <source>
        <dbReference type="EMBL" id="KAK6741867.1"/>
    </source>
</evidence>
<evidence type="ECO:0000256" key="4">
    <source>
        <dbReference type="PROSITE-ProRule" id="PRU01015"/>
    </source>
</evidence>
<dbReference type="Gene3D" id="3.60.10.10">
    <property type="entry name" value="Endonuclease/exonuclease/phosphatase"/>
    <property type="match status" value="1"/>
</dbReference>
<evidence type="ECO:0000256" key="3">
    <source>
        <dbReference type="ARBA" id="ARBA00022691"/>
    </source>
</evidence>
<evidence type="ECO:0000256" key="1">
    <source>
        <dbReference type="ARBA" id="ARBA00022603"/>
    </source>
</evidence>
<organism evidence="6 7">
    <name type="scientific">Necator americanus</name>
    <name type="common">Human hookworm</name>
    <dbReference type="NCBI Taxonomy" id="51031"/>
    <lineage>
        <taxon>Eukaryota</taxon>
        <taxon>Metazoa</taxon>
        <taxon>Ecdysozoa</taxon>
        <taxon>Nematoda</taxon>
        <taxon>Chromadorea</taxon>
        <taxon>Rhabditida</taxon>
        <taxon>Rhabditina</taxon>
        <taxon>Rhabditomorpha</taxon>
        <taxon>Strongyloidea</taxon>
        <taxon>Ancylostomatidae</taxon>
        <taxon>Bunostominae</taxon>
        <taxon>Necator</taxon>
    </lineage>
</organism>
<dbReference type="Pfam" id="PF00078">
    <property type="entry name" value="RVT_1"/>
    <property type="match status" value="1"/>
</dbReference>
<dbReference type="InterPro" id="IPR025799">
    <property type="entry name" value="Arg_MeTrfase"/>
</dbReference>
<dbReference type="Gene3D" id="2.70.160.11">
    <property type="entry name" value="Hnrnp arginine n-methyltransferase1"/>
    <property type="match status" value="2"/>
</dbReference>
<sequence length="1293" mass="148074">MFLERINHVTGEREWEVADENHDLAQEIATNSVTAVDRLSDRLMAIKVDTGEVELRVVSAYAPQMGCSEEEKACFWEDLEQYVQSLESEEVLLIGGDFNGHVGSRKDGFESCHGGYGYGARNDDGLRILEYAVASDLIIANTQYRKRKSHLITYTSGGRETQIDFWMLRRRDRRLLQDSKVIPTDHVAAQHHLLVMDLKISRPRKRHPRTETQRIKWWNLKDRKEVFFASMAPSTLPHPTHSVEEMWLSTSSVIRLTAENTLGKTTLGKPKVQKATWFWNEEVQAAICEKKSKYKLWWRTRQPEDRGAYLAAKREAKKAVSKAKSDRYKAVYDMLDTREGERAVYRLVRARHRSTLDMEHIKIVKGADGAVLRRSGQILERWQEYYSHLCNEEFCHPPIPTVPSVEGPVLPITAVEVSAALAKMKSNKATGPDDMPVDFWKLLGDRGSMWLATLFNKIVAEGRTPDVWQTSVTVPVWKGKGDIADCTSYRPIRLLCHTMKVFERVLEARLRKIVSVSLNQCGFVKDCSTIDAIHAVRILLEKHREKNRSVHLAFLDLKKAFDRVPHELLWMSMGSHRVPEEYVRWTKLLYAKPTSVVRCAVGTSRPFPVRVGIHQGSSLSPLLFILCMDTITKEIQKQHPWTLLFADDVMLASESRDDLQKQVQSWKDQLQQYGLRLNTSKTEYMESRFADMILDHHRNDMFLAGLRTVIQEKKVQDVPAHVLDIGTGTGLLSLMAAREGADSVTAVEVFLPVADCARSIIQSSQWKDKITVISSRSTDLSSLTSKPNIIVAEVFDTELIGEGALRTFKEALENLVQPSCRVVPSRARVWVVPVESEFLTKYNRIPRICEGDQPLGDCPGTAAVYDVQLSQVHSHQFTRLSEPILAFSFDFESSDSIIYDETFDKIVTCKESGRIDAIMMWWDLDMDGKGEFWIDMAPKWATNDYHWRDHWMQAVYYLPHRVHVDRGTEITLKCSHDEFSMWFSVGEECFERVYCNCQLHTIASRQTIFSMNELLDNDLFRDAIKSVCEGRKTIVLGEGSLLFLLVAPVATSVTVVDSNPHFREILRRYVSYYKFHNVNVVESTTDVSADNDVVVGEPFYLSAMTPWQNLRFWYDLKSLREHLKKDIEVHPQTATLYGICERFDNLQNIAAPVGQVHGFDLSSFDDLSQKARQAVEAVVDIHSLWEYSGVTTSEKFEVLRFDLQEEPHDLNANFEILSTSGTNGVPLWMEWHIGNYTVTTGLKHEPRIGETPEWKEGVRQGVYLLSPSLLQKSNIRIDAHFDRRVGEVLFQFY</sequence>
<dbReference type="CDD" id="cd02440">
    <property type="entry name" value="AdoMet_MTases"/>
    <property type="match status" value="1"/>
</dbReference>
<dbReference type="Pfam" id="PF22528">
    <property type="entry name" value="PRMT_C"/>
    <property type="match status" value="1"/>
</dbReference>
<dbReference type="PROSITE" id="PS50878">
    <property type="entry name" value="RT_POL"/>
    <property type="match status" value="1"/>
</dbReference>
<comment type="caution">
    <text evidence="6">The sequence shown here is derived from an EMBL/GenBank/DDBJ whole genome shotgun (WGS) entry which is preliminary data.</text>
</comment>
<reference evidence="6 7" key="1">
    <citation type="submission" date="2023-08" db="EMBL/GenBank/DDBJ databases">
        <title>A Necator americanus chromosomal reference genome.</title>
        <authorList>
            <person name="Ilik V."/>
            <person name="Petrzelkova K.J."/>
            <person name="Pardy F."/>
            <person name="Fuh T."/>
            <person name="Niatou-Singa F.S."/>
            <person name="Gouil Q."/>
            <person name="Baker L."/>
            <person name="Ritchie M.E."/>
            <person name="Jex A.R."/>
            <person name="Gazzola D."/>
            <person name="Li H."/>
            <person name="Toshio Fujiwara R."/>
            <person name="Zhan B."/>
            <person name="Aroian R.V."/>
            <person name="Pafco B."/>
            <person name="Schwarz E.M."/>
        </authorList>
    </citation>
    <scope>NUCLEOTIDE SEQUENCE [LARGE SCALE GENOMIC DNA]</scope>
    <source>
        <strain evidence="6 7">Aroian</strain>
        <tissue evidence="6">Whole animal</tissue>
    </source>
</reference>
<protein>
    <recommendedName>
        <fullName evidence="5">Reverse transcriptase domain-containing protein</fullName>
    </recommendedName>
</protein>
<dbReference type="InterPro" id="IPR043128">
    <property type="entry name" value="Rev_trsase/Diguanyl_cyclase"/>
</dbReference>
<evidence type="ECO:0000256" key="2">
    <source>
        <dbReference type="ARBA" id="ARBA00022679"/>
    </source>
</evidence>
<dbReference type="Gene3D" id="3.30.70.270">
    <property type="match status" value="1"/>
</dbReference>
<dbReference type="Proteomes" id="UP001303046">
    <property type="component" value="Unassembled WGS sequence"/>
</dbReference>
<dbReference type="SUPFAM" id="SSF53335">
    <property type="entry name" value="S-adenosyl-L-methionine-dependent methyltransferases"/>
    <property type="match status" value="2"/>
</dbReference>
<keyword evidence="7" id="KW-1185">Reference proteome</keyword>
<dbReference type="InterPro" id="IPR043502">
    <property type="entry name" value="DNA/RNA_pol_sf"/>
</dbReference>
<dbReference type="InterPro" id="IPR036691">
    <property type="entry name" value="Endo/exonu/phosph_ase_sf"/>
</dbReference>
<dbReference type="CDD" id="cd01650">
    <property type="entry name" value="RT_nLTR_like"/>
    <property type="match status" value="1"/>
</dbReference>
<dbReference type="InterPro" id="IPR000477">
    <property type="entry name" value="RT_dom"/>
</dbReference>